<sequence>MCRENSIQISGKTIPIYIGDTSKVESLQNLIDKLVVSATLLDYEIDIENKHKYSIIYFLKGENILSIYFQHLYNMIYGEERTTMYCLHKNQIVKINQMQDLL</sequence>
<name>G3MA23_9CAUD</name>
<proteinExistence type="predicted"/>
<gene>
    <name evidence="1" type="primary">282</name>
    <name evidence="1" type="ORF">G_282</name>
</gene>
<dbReference type="Proteomes" id="UP000009273">
    <property type="component" value="Segment"/>
</dbReference>
<accession>G3MA23</accession>
<keyword evidence="2" id="KW-1185">Reference proteome</keyword>
<organism evidence="1 2">
    <name type="scientific">Bacillus phage G</name>
    <dbReference type="NCBI Taxonomy" id="2884420"/>
    <lineage>
        <taxon>Viruses</taxon>
        <taxon>Duplodnaviria</taxon>
        <taxon>Heunggongvirae</taxon>
        <taxon>Uroviricota</taxon>
        <taxon>Caudoviricetes</taxon>
        <taxon>Donellivirus</taxon>
        <taxon>Donellivirus gee</taxon>
    </lineage>
</organism>
<dbReference type="KEGG" id="vg:18563497"/>
<reference evidence="1 2" key="1">
    <citation type="submission" date="2011-09" db="EMBL/GenBank/DDBJ databases">
        <authorList>
            <person name="Pope W.H."/>
            <person name="Pedulla M.L."/>
            <person name="Ford M.E."/>
            <person name="Peebles C.L."/>
            <person name="Hatfull G.H."/>
            <person name="Hendrix R.W."/>
        </authorList>
    </citation>
    <scope>NUCLEOTIDE SEQUENCE [LARGE SCALE GENOMIC DNA]</scope>
    <source>
        <strain evidence="1">G</strain>
    </source>
</reference>
<dbReference type="RefSeq" id="YP_009015585.1">
    <property type="nucleotide sequence ID" value="NC_023719.1"/>
</dbReference>
<evidence type="ECO:0000313" key="1">
    <source>
        <dbReference type="EMBL" id="AEO93541.1"/>
    </source>
</evidence>
<dbReference type="EMBL" id="JN638751">
    <property type="protein sequence ID" value="AEO93541.1"/>
    <property type="molecule type" value="Genomic_DNA"/>
</dbReference>
<dbReference type="GeneID" id="18563497"/>
<protein>
    <submittedName>
        <fullName evidence="1">Gp282</fullName>
    </submittedName>
</protein>
<evidence type="ECO:0000313" key="2">
    <source>
        <dbReference type="Proteomes" id="UP000009273"/>
    </source>
</evidence>